<evidence type="ECO:0000313" key="1">
    <source>
        <dbReference type="EMBL" id="CAA0405854.1"/>
    </source>
</evidence>
<protein>
    <submittedName>
        <fullName evidence="1">Uncharacterized protein</fullName>
    </submittedName>
</protein>
<reference evidence="1 2" key="1">
    <citation type="submission" date="2019-12" db="EMBL/GenBank/DDBJ databases">
        <authorList>
            <person name="Jiao W.-B."/>
            <person name="Schneeberger K."/>
        </authorList>
    </citation>
    <scope>NUCLEOTIDE SEQUENCE [LARGE SCALE GENOMIC DNA]</scope>
    <source>
        <strain evidence="2">cv. C24</strain>
    </source>
</reference>
<name>A0A5S9Y963_ARATH</name>
<gene>
    <name evidence="1" type="ORF">C24_LOCUS23702</name>
</gene>
<evidence type="ECO:0000313" key="2">
    <source>
        <dbReference type="Proteomes" id="UP000434276"/>
    </source>
</evidence>
<sequence length="142" mass="16392">MDLYGMRVESPKGVKNAEMGHKEIENSRFSCKTRNLSSLHGNKDLKDCSLHHCKWHLAERDLVSRGYELFAMKYPTEFYEAVGPRFGFKSFEKHERAQGIPRMLLMTPEILQSNCWELYTSMLVQMCLKRLITVTKVAASSA</sequence>
<dbReference type="EMBL" id="CACSHJ010000096">
    <property type="protein sequence ID" value="CAA0405854.1"/>
    <property type="molecule type" value="Genomic_DNA"/>
</dbReference>
<dbReference type="ExpressionAtlas" id="A0A5S9Y963">
    <property type="expression patterns" value="baseline and differential"/>
</dbReference>
<organism evidence="1 2">
    <name type="scientific">Arabidopsis thaliana</name>
    <name type="common">Mouse-ear cress</name>
    <dbReference type="NCBI Taxonomy" id="3702"/>
    <lineage>
        <taxon>Eukaryota</taxon>
        <taxon>Viridiplantae</taxon>
        <taxon>Streptophyta</taxon>
        <taxon>Embryophyta</taxon>
        <taxon>Tracheophyta</taxon>
        <taxon>Spermatophyta</taxon>
        <taxon>Magnoliopsida</taxon>
        <taxon>eudicotyledons</taxon>
        <taxon>Gunneridae</taxon>
        <taxon>Pentapetalae</taxon>
        <taxon>rosids</taxon>
        <taxon>malvids</taxon>
        <taxon>Brassicales</taxon>
        <taxon>Brassicaceae</taxon>
        <taxon>Camelineae</taxon>
        <taxon>Arabidopsis</taxon>
    </lineage>
</organism>
<accession>A0A5S9Y963</accession>
<proteinExistence type="predicted"/>
<dbReference type="Proteomes" id="UP000434276">
    <property type="component" value="Unassembled WGS sequence"/>
</dbReference>
<dbReference type="AlphaFoldDB" id="A0A5S9Y963"/>